<dbReference type="Proteomes" id="UP000436088">
    <property type="component" value="Unassembled WGS sequence"/>
</dbReference>
<organism evidence="1 2">
    <name type="scientific">Hibiscus syriacus</name>
    <name type="common">Rose of Sharon</name>
    <dbReference type="NCBI Taxonomy" id="106335"/>
    <lineage>
        <taxon>Eukaryota</taxon>
        <taxon>Viridiplantae</taxon>
        <taxon>Streptophyta</taxon>
        <taxon>Embryophyta</taxon>
        <taxon>Tracheophyta</taxon>
        <taxon>Spermatophyta</taxon>
        <taxon>Magnoliopsida</taxon>
        <taxon>eudicotyledons</taxon>
        <taxon>Gunneridae</taxon>
        <taxon>Pentapetalae</taxon>
        <taxon>rosids</taxon>
        <taxon>malvids</taxon>
        <taxon>Malvales</taxon>
        <taxon>Malvaceae</taxon>
        <taxon>Malvoideae</taxon>
        <taxon>Hibiscus</taxon>
    </lineage>
</organism>
<accession>A0A6A2WPP7</accession>
<sequence length="97" mass="10827">MCSQEPSCKETCYKINTGGCWYTAKLLDPKSPRVSPTNGSGYVKKMWQYVVIDGLVVKSLSRVSSIALLQELGLRPNDVEQQMIYIGEVEVGPLPRF</sequence>
<protein>
    <submittedName>
        <fullName evidence="1">Uncharacterized protein</fullName>
    </submittedName>
</protein>
<proteinExistence type="predicted"/>
<dbReference type="Pfam" id="PF05056">
    <property type="entry name" value="DUF674"/>
    <property type="match status" value="1"/>
</dbReference>
<evidence type="ECO:0000313" key="2">
    <source>
        <dbReference type="Proteomes" id="UP000436088"/>
    </source>
</evidence>
<dbReference type="AlphaFoldDB" id="A0A6A2WPP7"/>
<dbReference type="InterPro" id="IPR007750">
    <property type="entry name" value="DUF674"/>
</dbReference>
<dbReference type="EMBL" id="VEPZ02001771">
    <property type="protein sequence ID" value="KAE8656100.1"/>
    <property type="molecule type" value="Genomic_DNA"/>
</dbReference>
<keyword evidence="2" id="KW-1185">Reference proteome</keyword>
<gene>
    <name evidence="1" type="ORF">F3Y22_tig00117010pilonHSYRG00050</name>
</gene>
<reference evidence="1" key="1">
    <citation type="submission" date="2019-09" db="EMBL/GenBank/DDBJ databases">
        <title>Draft genome information of white flower Hibiscus syriacus.</title>
        <authorList>
            <person name="Kim Y.-M."/>
        </authorList>
    </citation>
    <scope>NUCLEOTIDE SEQUENCE [LARGE SCALE GENOMIC DNA]</scope>
    <source>
        <strain evidence="1">YM2019G1</strain>
    </source>
</reference>
<comment type="caution">
    <text evidence="1">The sequence shown here is derived from an EMBL/GenBank/DDBJ whole genome shotgun (WGS) entry which is preliminary data.</text>
</comment>
<name>A0A6A2WPP7_HIBSY</name>
<evidence type="ECO:0000313" key="1">
    <source>
        <dbReference type="EMBL" id="KAE8656100.1"/>
    </source>
</evidence>